<reference evidence="1 2" key="1">
    <citation type="submission" date="2015-11" db="EMBL/GenBank/DDBJ databases">
        <title>Exploring the genomic traits of fungus-feeding bacterial genus Collimonas.</title>
        <authorList>
            <person name="Song C."/>
            <person name="Schmidt R."/>
            <person name="de Jager V."/>
            <person name="Krzyzanowska D."/>
            <person name="Jongedijk E."/>
            <person name="Cankar K."/>
            <person name="Beekwilder J."/>
            <person name="van Veen A."/>
            <person name="de Boer W."/>
            <person name="van Veen J.A."/>
            <person name="Garbeva P."/>
        </authorList>
    </citation>
    <scope>NUCLEOTIDE SEQUENCE [LARGE SCALE GENOMIC DNA]</scope>
    <source>
        <strain evidence="1 2">Ter291</strain>
    </source>
</reference>
<gene>
    <name evidence="1" type="ORF">CPter291_2499</name>
</gene>
<sequence>MAEFVAREFDVHQLVFYHRHLSNLENIAQSLTELQVLKEVGDSGCYFTFAHEITEVAKVAVSHREDGPDFQHMLHYFCYHFSDYGTDYYGLNFHIDTPFCPQRGMEEVVDALAELGYARRLGVGSVVPIENLGLSRRPERLQFLKGMGKPCFIWSERMQAIAADGVVWDELEDLSDRI</sequence>
<organism evidence="1 2">
    <name type="scientific">Collimonas pratensis</name>
    <dbReference type="NCBI Taxonomy" id="279113"/>
    <lineage>
        <taxon>Bacteria</taxon>
        <taxon>Pseudomonadati</taxon>
        <taxon>Pseudomonadota</taxon>
        <taxon>Betaproteobacteria</taxon>
        <taxon>Burkholderiales</taxon>
        <taxon>Oxalobacteraceae</taxon>
        <taxon>Collimonas</taxon>
    </lineage>
</organism>
<proteinExistence type="predicted"/>
<protein>
    <recommendedName>
        <fullName evidence="3">Xylose isomerase-like TIM barrel domain-containing protein</fullName>
    </recommendedName>
</protein>
<evidence type="ECO:0000313" key="1">
    <source>
        <dbReference type="EMBL" id="AMP14756.1"/>
    </source>
</evidence>
<accession>A0ABM5Z6J5</accession>
<evidence type="ECO:0000313" key="2">
    <source>
        <dbReference type="Proteomes" id="UP000074914"/>
    </source>
</evidence>
<dbReference type="EMBL" id="CP013236">
    <property type="protein sequence ID" value="AMP14756.1"/>
    <property type="molecule type" value="Genomic_DNA"/>
</dbReference>
<name>A0ABM5Z6J5_9BURK</name>
<dbReference type="Proteomes" id="UP000074914">
    <property type="component" value="Chromosome"/>
</dbReference>
<evidence type="ECO:0008006" key="3">
    <source>
        <dbReference type="Google" id="ProtNLM"/>
    </source>
</evidence>
<keyword evidence="2" id="KW-1185">Reference proteome</keyword>